<feature type="chain" id="PRO_5013673568" description="Maltase" evidence="7">
    <location>
        <begin position="25"/>
        <end position="861"/>
    </location>
</feature>
<evidence type="ECO:0000313" key="12">
    <source>
        <dbReference type="Proteomes" id="UP000242474"/>
    </source>
</evidence>
<comment type="similarity">
    <text evidence="1 6">Belongs to the glycosyl hydrolase 31 family.</text>
</comment>
<evidence type="ECO:0000256" key="3">
    <source>
        <dbReference type="ARBA" id="ARBA00023180"/>
    </source>
</evidence>
<feature type="domain" description="Glycoside hydrolase family 31 N-terminal" evidence="9">
    <location>
        <begin position="126"/>
        <end position="228"/>
    </location>
</feature>
<evidence type="ECO:0000256" key="7">
    <source>
        <dbReference type="SAM" id="SignalP"/>
    </source>
</evidence>
<dbReference type="InterPro" id="IPR017853">
    <property type="entry name" value="GH"/>
</dbReference>
<keyword evidence="4 6" id="KW-0326">Glycosidase</keyword>
<dbReference type="GO" id="GO:0030246">
    <property type="term" value="F:carbohydrate binding"/>
    <property type="evidence" value="ECO:0007669"/>
    <property type="project" value="InterPro"/>
</dbReference>
<dbReference type="Pfam" id="PF01055">
    <property type="entry name" value="Glyco_hydro_31_2nd"/>
    <property type="match status" value="1"/>
</dbReference>
<keyword evidence="2 6" id="KW-0378">Hydrolase</keyword>
<proteinExistence type="inferred from homology"/>
<dbReference type="EMBL" id="KZ303486">
    <property type="protein sequence ID" value="PIA19549.1"/>
    <property type="molecule type" value="Genomic_DNA"/>
</dbReference>
<feature type="domain" description="Glycoside hydrolase family 31 TIM barrel" evidence="8">
    <location>
        <begin position="272"/>
        <end position="643"/>
    </location>
</feature>
<dbReference type="PROSITE" id="PS00129">
    <property type="entry name" value="GLYCOSYL_HYDROL_F31_1"/>
    <property type="match status" value="1"/>
</dbReference>
<gene>
    <name evidence="11" type="ORF">COEREDRAFT_78882</name>
</gene>
<dbReference type="GO" id="GO:0005975">
    <property type="term" value="P:carbohydrate metabolic process"/>
    <property type="evidence" value="ECO:0007669"/>
    <property type="project" value="InterPro"/>
</dbReference>
<dbReference type="PANTHER" id="PTHR22762:SF133">
    <property type="entry name" value="P-TYPE DOMAIN-CONTAINING PROTEIN"/>
    <property type="match status" value="1"/>
</dbReference>
<feature type="domain" description="Glycosyl hydrolase family 31 C-terminal" evidence="10">
    <location>
        <begin position="652"/>
        <end position="739"/>
    </location>
</feature>
<dbReference type="Gene3D" id="2.60.40.1180">
    <property type="entry name" value="Golgi alpha-mannosidase II"/>
    <property type="match status" value="2"/>
</dbReference>
<dbReference type="InterPro" id="IPR011013">
    <property type="entry name" value="Gal_mutarotase_sf_dom"/>
</dbReference>
<organism evidence="11 12">
    <name type="scientific">Coemansia reversa (strain ATCC 12441 / NRRL 1564)</name>
    <dbReference type="NCBI Taxonomy" id="763665"/>
    <lineage>
        <taxon>Eukaryota</taxon>
        <taxon>Fungi</taxon>
        <taxon>Fungi incertae sedis</taxon>
        <taxon>Zoopagomycota</taxon>
        <taxon>Kickxellomycotina</taxon>
        <taxon>Kickxellomycetes</taxon>
        <taxon>Kickxellales</taxon>
        <taxon>Kickxellaceae</taxon>
        <taxon>Coemansia</taxon>
    </lineage>
</organism>
<evidence type="ECO:0000259" key="10">
    <source>
        <dbReference type="Pfam" id="PF21365"/>
    </source>
</evidence>
<evidence type="ECO:0000259" key="8">
    <source>
        <dbReference type="Pfam" id="PF01055"/>
    </source>
</evidence>
<dbReference type="InterPro" id="IPR048395">
    <property type="entry name" value="Glyco_hydro_31_C"/>
</dbReference>
<evidence type="ECO:0000256" key="4">
    <source>
        <dbReference type="ARBA" id="ARBA00023295"/>
    </source>
</evidence>
<dbReference type="CDD" id="cd06602">
    <property type="entry name" value="GH31_MGAM_SI_GAA"/>
    <property type="match status" value="1"/>
</dbReference>
<dbReference type="InterPro" id="IPR025887">
    <property type="entry name" value="Glyco_hydro_31_N_dom"/>
</dbReference>
<evidence type="ECO:0000256" key="1">
    <source>
        <dbReference type="ARBA" id="ARBA00007806"/>
    </source>
</evidence>
<dbReference type="Gene3D" id="2.60.40.1760">
    <property type="entry name" value="glycosyl hydrolase (family 31)"/>
    <property type="match status" value="1"/>
</dbReference>
<dbReference type="SUPFAM" id="SSF51011">
    <property type="entry name" value="Glycosyl hydrolase domain"/>
    <property type="match status" value="1"/>
</dbReference>
<evidence type="ECO:0000256" key="6">
    <source>
        <dbReference type="RuleBase" id="RU361185"/>
    </source>
</evidence>
<dbReference type="Proteomes" id="UP000242474">
    <property type="component" value="Unassembled WGS sequence"/>
</dbReference>
<dbReference type="AlphaFoldDB" id="A0A2G5BKM2"/>
<dbReference type="PANTHER" id="PTHR22762">
    <property type="entry name" value="ALPHA-GLUCOSIDASE"/>
    <property type="match status" value="1"/>
</dbReference>
<keyword evidence="12" id="KW-1185">Reference proteome</keyword>
<dbReference type="SUPFAM" id="SSF74650">
    <property type="entry name" value="Galactose mutarotase-like"/>
    <property type="match status" value="1"/>
</dbReference>
<dbReference type="SUPFAM" id="SSF51445">
    <property type="entry name" value="(Trans)glycosidases"/>
    <property type="match status" value="1"/>
</dbReference>
<evidence type="ECO:0000256" key="2">
    <source>
        <dbReference type="ARBA" id="ARBA00022801"/>
    </source>
</evidence>
<dbReference type="InterPro" id="IPR000322">
    <property type="entry name" value="Glyco_hydro_31_TIM"/>
</dbReference>
<keyword evidence="7" id="KW-0732">Signal</keyword>
<dbReference type="InterPro" id="IPR030458">
    <property type="entry name" value="Glyco_hydro_31_AS"/>
</dbReference>
<dbReference type="Gene3D" id="3.20.20.80">
    <property type="entry name" value="Glycosidases"/>
    <property type="match status" value="1"/>
</dbReference>
<dbReference type="InterPro" id="IPR013780">
    <property type="entry name" value="Glyco_hydro_b"/>
</dbReference>
<protein>
    <recommendedName>
        <fullName evidence="5">Maltase</fullName>
    </recommendedName>
</protein>
<dbReference type="GO" id="GO:0004553">
    <property type="term" value="F:hydrolase activity, hydrolyzing O-glycosyl compounds"/>
    <property type="evidence" value="ECO:0007669"/>
    <property type="project" value="InterPro"/>
</dbReference>
<feature type="signal peptide" evidence="7">
    <location>
        <begin position="1"/>
        <end position="24"/>
    </location>
</feature>
<evidence type="ECO:0000313" key="11">
    <source>
        <dbReference type="EMBL" id="PIA19549.1"/>
    </source>
</evidence>
<dbReference type="STRING" id="763665.A0A2G5BKM2"/>
<dbReference type="Pfam" id="PF13802">
    <property type="entry name" value="Gal_mutarotas_2"/>
    <property type="match status" value="1"/>
</dbReference>
<dbReference type="CDD" id="cd14752">
    <property type="entry name" value="GH31_N"/>
    <property type="match status" value="1"/>
</dbReference>
<accession>A0A2G5BKM2</accession>
<sequence length="861" mass="97458">MHIRHQINWIKLLVVCLLCLLTLAEEHSNHTSVCPGYQASQISSSPHGLKALLTINGTPCDIYGNDIEELVLTVALDFTNYLRVHIEDVAGKQYQIPNSVIQLNKNSRMAYAQHNSLDFSHSHDNKSGFGFKVLRGNDIIFDTVGHPLIFEDQYIEITSSLPENANIYGIGETPNWFRRDPNNTIMTLWNRDAPDPFRDNVYGSHTVYMELRENGHFHGAYLHNSHGMDIVLHNNTIQYRVLGGTADFYFFSGPTALDVISQYTELVGRPSRIPYWSLGFHNCRYGYKSAHEVNEVIASYAQAKIPLEVAWTDIDYMDRERDFTFNPSNFSLQEMRAQLDYLHAHDQKMILIIDPAIQFNSTYGTYARGHSQNVFIKNADGSEYIGQVWPGYTTFPDWFAVNTSSWWNDELRRYYAALPIDGMWIDMNEASSFCTGSCGSGKPKDEVPRLPWTMDNPPPPRPLDKSNRILVPPYAIHNPEMELSTKTIETTAVHANGVIEYHVHNLYGYMESKLTYDFMTSYRRNKRAFLLSRSTFAGSGALVSHWTGDNWSTWHDLHVSIATVFDFGIFGIPMVGADICGFIGNATEELCARWIELGAFYPFSRVHNSIDMKSQEIYRWNTVAEAGRRALAVRYALLPYIYSCYQEAVEHGWPVARPLIFEFSTIQETVDNDRQLLLGDSILISPVLIQGARSVDAFFPEGWWYDWYNFSLVSGTNANVTLDAPLEHVNVHIRAGRIIPTQHAGMTTTETRSSDYTLIVAADKQGTAVGKLYVDDGETFDTPSRWLDVNFSDRSLWICSRSGNYEIQRPLSKLVLLGILGVRAVTVNGIAVNSVIEVTSGSTIVTGLNVDLNREIRIALL</sequence>
<reference evidence="11 12" key="1">
    <citation type="journal article" date="2015" name="Genome Biol. Evol.">
        <title>Phylogenomic analyses indicate that early fungi evolved digesting cell walls of algal ancestors of land plants.</title>
        <authorList>
            <person name="Chang Y."/>
            <person name="Wang S."/>
            <person name="Sekimoto S."/>
            <person name="Aerts A.L."/>
            <person name="Choi C."/>
            <person name="Clum A."/>
            <person name="LaButti K.M."/>
            <person name="Lindquist E.A."/>
            <person name="Yee Ngan C."/>
            <person name="Ohm R.A."/>
            <person name="Salamov A.A."/>
            <person name="Grigoriev I.V."/>
            <person name="Spatafora J.W."/>
            <person name="Berbee M.L."/>
        </authorList>
    </citation>
    <scope>NUCLEOTIDE SEQUENCE [LARGE SCALE GENOMIC DNA]</scope>
    <source>
        <strain evidence="11 12">NRRL 1564</strain>
    </source>
</reference>
<keyword evidence="3" id="KW-0325">Glycoprotein</keyword>
<dbReference type="OrthoDB" id="5839090at2759"/>
<evidence type="ECO:0000259" key="9">
    <source>
        <dbReference type="Pfam" id="PF13802"/>
    </source>
</evidence>
<dbReference type="Pfam" id="PF21365">
    <property type="entry name" value="Glyco_hydro_31_3rd"/>
    <property type="match status" value="1"/>
</dbReference>
<name>A0A2G5BKM2_COERN</name>
<evidence type="ECO:0000256" key="5">
    <source>
        <dbReference type="ARBA" id="ARBA00041343"/>
    </source>
</evidence>